<gene>
    <name evidence="1" type="ORF">PFISCL1PPCAC_7976</name>
</gene>
<organism evidence="1 2">
    <name type="scientific">Pristionchus fissidentatus</name>
    <dbReference type="NCBI Taxonomy" id="1538716"/>
    <lineage>
        <taxon>Eukaryota</taxon>
        <taxon>Metazoa</taxon>
        <taxon>Ecdysozoa</taxon>
        <taxon>Nematoda</taxon>
        <taxon>Chromadorea</taxon>
        <taxon>Rhabditida</taxon>
        <taxon>Rhabditina</taxon>
        <taxon>Diplogasteromorpha</taxon>
        <taxon>Diplogasteroidea</taxon>
        <taxon>Neodiplogasteridae</taxon>
        <taxon>Pristionchus</taxon>
    </lineage>
</organism>
<dbReference type="Proteomes" id="UP001432322">
    <property type="component" value="Unassembled WGS sequence"/>
</dbReference>
<keyword evidence="2" id="KW-1185">Reference proteome</keyword>
<sequence>QRILDTLEVLEVYGSAYAQLSIAIERVVSILDINYEKRFAERWQKAIILIIAASKLYLPILLNELACEIIKITSYQCLFFGVFLFYQHARIMTKSSEMSIFSSTQMTENYFSNYTSAWK</sequence>
<protein>
    <recommendedName>
        <fullName evidence="3">G protein-coupled receptor</fullName>
    </recommendedName>
</protein>
<name>A0AAV5VE01_9BILA</name>
<evidence type="ECO:0008006" key="3">
    <source>
        <dbReference type="Google" id="ProtNLM"/>
    </source>
</evidence>
<evidence type="ECO:0000313" key="2">
    <source>
        <dbReference type="Proteomes" id="UP001432322"/>
    </source>
</evidence>
<proteinExistence type="predicted"/>
<accession>A0AAV5VE01</accession>
<dbReference type="EMBL" id="BTSY01000002">
    <property type="protein sequence ID" value="GMT16679.1"/>
    <property type="molecule type" value="Genomic_DNA"/>
</dbReference>
<feature type="non-terminal residue" evidence="1">
    <location>
        <position position="1"/>
    </location>
</feature>
<dbReference type="AlphaFoldDB" id="A0AAV5VE01"/>
<reference evidence="1" key="1">
    <citation type="submission" date="2023-10" db="EMBL/GenBank/DDBJ databases">
        <title>Genome assembly of Pristionchus species.</title>
        <authorList>
            <person name="Yoshida K."/>
            <person name="Sommer R.J."/>
        </authorList>
    </citation>
    <scope>NUCLEOTIDE SEQUENCE</scope>
    <source>
        <strain evidence="1">RS5133</strain>
    </source>
</reference>
<comment type="caution">
    <text evidence="1">The sequence shown here is derived from an EMBL/GenBank/DDBJ whole genome shotgun (WGS) entry which is preliminary data.</text>
</comment>
<evidence type="ECO:0000313" key="1">
    <source>
        <dbReference type="EMBL" id="GMT16679.1"/>
    </source>
</evidence>